<dbReference type="Proteomes" id="UP000712281">
    <property type="component" value="Unassembled WGS sequence"/>
</dbReference>
<comment type="caution">
    <text evidence="2">The sequence shown here is derived from an EMBL/GenBank/DDBJ whole genome shotgun (WGS) entry which is preliminary data.</text>
</comment>
<dbReference type="AlphaFoldDB" id="A0A8S9L0P3"/>
<sequence>MTEEHGTKALPERFAESHRLRAPSAVEDSHRQTDSSVSRRGEPLRDRELRQPSRRATARQN</sequence>
<evidence type="ECO:0000313" key="2">
    <source>
        <dbReference type="EMBL" id="KAF2598938.1"/>
    </source>
</evidence>
<dbReference type="EMBL" id="QGKW02000717">
    <property type="protein sequence ID" value="KAF2598938.1"/>
    <property type="molecule type" value="Genomic_DNA"/>
</dbReference>
<evidence type="ECO:0000313" key="3">
    <source>
        <dbReference type="Proteomes" id="UP000712281"/>
    </source>
</evidence>
<feature type="compositionally biased region" description="Basic and acidic residues" evidence="1">
    <location>
        <begin position="1"/>
        <end position="19"/>
    </location>
</feature>
<evidence type="ECO:0000256" key="1">
    <source>
        <dbReference type="SAM" id="MobiDB-lite"/>
    </source>
</evidence>
<protein>
    <submittedName>
        <fullName evidence="2">Uncharacterized protein</fullName>
    </submittedName>
</protein>
<feature type="region of interest" description="Disordered" evidence="1">
    <location>
        <begin position="1"/>
        <end position="61"/>
    </location>
</feature>
<proteinExistence type="predicted"/>
<feature type="compositionally biased region" description="Basic residues" evidence="1">
    <location>
        <begin position="52"/>
        <end position="61"/>
    </location>
</feature>
<reference evidence="2" key="1">
    <citation type="submission" date="2019-12" db="EMBL/GenBank/DDBJ databases">
        <title>Genome sequencing and annotation of Brassica cretica.</title>
        <authorList>
            <person name="Studholme D.J."/>
            <person name="Sarris P.F."/>
        </authorList>
    </citation>
    <scope>NUCLEOTIDE SEQUENCE</scope>
    <source>
        <strain evidence="2">PFS-001/15</strain>
        <tissue evidence="2">Leaf</tissue>
    </source>
</reference>
<name>A0A8S9L0P3_BRACR</name>
<feature type="compositionally biased region" description="Basic and acidic residues" evidence="1">
    <location>
        <begin position="27"/>
        <end position="51"/>
    </location>
</feature>
<organism evidence="2 3">
    <name type="scientific">Brassica cretica</name>
    <name type="common">Mustard</name>
    <dbReference type="NCBI Taxonomy" id="69181"/>
    <lineage>
        <taxon>Eukaryota</taxon>
        <taxon>Viridiplantae</taxon>
        <taxon>Streptophyta</taxon>
        <taxon>Embryophyta</taxon>
        <taxon>Tracheophyta</taxon>
        <taxon>Spermatophyta</taxon>
        <taxon>Magnoliopsida</taxon>
        <taxon>eudicotyledons</taxon>
        <taxon>Gunneridae</taxon>
        <taxon>Pentapetalae</taxon>
        <taxon>rosids</taxon>
        <taxon>malvids</taxon>
        <taxon>Brassicales</taxon>
        <taxon>Brassicaceae</taxon>
        <taxon>Brassiceae</taxon>
        <taxon>Brassica</taxon>
    </lineage>
</organism>
<accession>A0A8S9L0P3</accession>
<gene>
    <name evidence="2" type="ORF">F2Q68_00007596</name>
</gene>